<feature type="region of interest" description="Disordered" evidence="1">
    <location>
        <begin position="17"/>
        <end position="46"/>
    </location>
</feature>
<evidence type="ECO:0000256" key="1">
    <source>
        <dbReference type="SAM" id="MobiDB-lite"/>
    </source>
</evidence>
<dbReference type="Proteomes" id="UP001497457">
    <property type="component" value="Chromosome 33rd"/>
</dbReference>
<evidence type="ECO:0000313" key="4">
    <source>
        <dbReference type="Proteomes" id="UP001497457"/>
    </source>
</evidence>
<accession>A0ABC9DDT9</accession>
<dbReference type="PANTHER" id="PTHR35769:SF2">
    <property type="entry name" value="CALCINEURIN-LIKE METALLO-PHOSPHOESTERASE SUPERFAMILY PROTEIN"/>
    <property type="match status" value="1"/>
</dbReference>
<gene>
    <name evidence="3" type="ORF">URODEC1_LOCUS84332</name>
</gene>
<dbReference type="NCBIfam" id="TIGR04168">
    <property type="entry name" value="TIGR04168 family protein"/>
    <property type="match status" value="1"/>
</dbReference>
<name>A0ABC9DDT9_9POAL</name>
<dbReference type="SUPFAM" id="SSF56300">
    <property type="entry name" value="Metallo-dependent phosphatases"/>
    <property type="match status" value="1"/>
</dbReference>
<organism evidence="3 4">
    <name type="scientific">Urochloa decumbens</name>
    <dbReference type="NCBI Taxonomy" id="240449"/>
    <lineage>
        <taxon>Eukaryota</taxon>
        <taxon>Viridiplantae</taxon>
        <taxon>Streptophyta</taxon>
        <taxon>Embryophyta</taxon>
        <taxon>Tracheophyta</taxon>
        <taxon>Spermatophyta</taxon>
        <taxon>Magnoliopsida</taxon>
        <taxon>Liliopsida</taxon>
        <taxon>Poales</taxon>
        <taxon>Poaceae</taxon>
        <taxon>PACMAD clade</taxon>
        <taxon>Panicoideae</taxon>
        <taxon>Panicodae</taxon>
        <taxon>Paniceae</taxon>
        <taxon>Melinidinae</taxon>
        <taxon>Urochloa</taxon>
    </lineage>
</organism>
<evidence type="ECO:0000259" key="2">
    <source>
        <dbReference type="Pfam" id="PF00149"/>
    </source>
</evidence>
<dbReference type="InterPro" id="IPR027629">
    <property type="entry name" value="DevT-like"/>
</dbReference>
<dbReference type="AlphaFoldDB" id="A0ABC9DDT9"/>
<feature type="domain" description="Calcineurin-like phosphoesterase" evidence="2">
    <location>
        <begin position="56"/>
        <end position="316"/>
    </location>
</feature>
<dbReference type="Gene3D" id="3.60.21.10">
    <property type="match status" value="1"/>
</dbReference>
<sequence>MVSRCCSSSSWSAAGAAVAARASANSPPPRSTSPSSRPSRRAMESALGTAPRRVRIAVVGDVVFLLLSLRTTIHSLLRGGETNHGCGTGVAFCDSMLDSVQGIRGKEARPLERIRHNDWALEEDSKALQFLQPDLVLFTGDYGNENVQLVKSISDLQLPKAAILGNHDCWHTYQFSEKNADRVRLQLASLGEQHVGYKCLDFPRIKLSVVGGRPFSCGGDRLFRPKLLLKWGVNDMAGSAKKIYDAAAGTPEAHSVVLLAHNGPTGLGSRMDDICGRDWVPGGGDHGDPDLERAISDLHRETGVSIPLVVFGHMHKSLAYGRGLRKMIAFGANNTIYLNGAVVPRVRYAQPSPSYEQCQPEGSVSVAPTSRAFTIAELSEGRVEKISEVWVLVSGARTELEEEIVLYKHSREHM</sequence>
<dbReference type="PANTHER" id="PTHR35769">
    <property type="entry name" value="CALCINEURIN-LIKE METALLO-PHOSPHOESTERASE SUPERFAMILY PROTEIN"/>
    <property type="match status" value="1"/>
</dbReference>
<reference evidence="3 4" key="2">
    <citation type="submission" date="2024-10" db="EMBL/GenBank/DDBJ databases">
        <authorList>
            <person name="Ryan C."/>
        </authorList>
    </citation>
    <scope>NUCLEOTIDE SEQUENCE [LARGE SCALE GENOMIC DNA]</scope>
</reference>
<dbReference type="EMBL" id="OZ075143">
    <property type="protein sequence ID" value="CAL5037170.1"/>
    <property type="molecule type" value="Genomic_DNA"/>
</dbReference>
<dbReference type="InterPro" id="IPR029052">
    <property type="entry name" value="Metallo-depent_PP-like"/>
</dbReference>
<dbReference type="Pfam" id="PF00149">
    <property type="entry name" value="Metallophos"/>
    <property type="match status" value="1"/>
</dbReference>
<keyword evidence="4" id="KW-1185">Reference proteome</keyword>
<dbReference type="CDD" id="cd07397">
    <property type="entry name" value="MPP_NostocDevT-like"/>
    <property type="match status" value="1"/>
</dbReference>
<dbReference type="InterPro" id="IPR004843">
    <property type="entry name" value="Calcineurin-like_PHP"/>
</dbReference>
<evidence type="ECO:0000313" key="3">
    <source>
        <dbReference type="EMBL" id="CAL5037170.1"/>
    </source>
</evidence>
<reference evidence="4" key="1">
    <citation type="submission" date="2024-06" db="EMBL/GenBank/DDBJ databases">
        <authorList>
            <person name="Ryan C."/>
        </authorList>
    </citation>
    <scope>NUCLEOTIDE SEQUENCE [LARGE SCALE GENOMIC DNA]</scope>
</reference>
<proteinExistence type="predicted"/>
<protein>
    <recommendedName>
        <fullName evidence="2">Calcineurin-like phosphoesterase domain-containing protein</fullName>
    </recommendedName>
</protein>